<dbReference type="GO" id="GO:0043139">
    <property type="term" value="F:5'-3' DNA helicase activity"/>
    <property type="evidence" value="ECO:0007669"/>
    <property type="project" value="UniProtKB-EC"/>
</dbReference>
<evidence type="ECO:0000313" key="3">
    <source>
        <dbReference type="EMBL" id="GEU70500.1"/>
    </source>
</evidence>
<organism evidence="3">
    <name type="scientific">Tanacetum cinerariifolium</name>
    <name type="common">Dalmatian daisy</name>
    <name type="synonym">Chrysanthemum cinerariifolium</name>
    <dbReference type="NCBI Taxonomy" id="118510"/>
    <lineage>
        <taxon>Eukaryota</taxon>
        <taxon>Viridiplantae</taxon>
        <taxon>Streptophyta</taxon>
        <taxon>Embryophyta</taxon>
        <taxon>Tracheophyta</taxon>
        <taxon>Spermatophyta</taxon>
        <taxon>Magnoliopsida</taxon>
        <taxon>eudicotyledons</taxon>
        <taxon>Gunneridae</taxon>
        <taxon>Pentapetalae</taxon>
        <taxon>asterids</taxon>
        <taxon>campanulids</taxon>
        <taxon>Asterales</taxon>
        <taxon>Asteraceae</taxon>
        <taxon>Asteroideae</taxon>
        <taxon>Anthemideae</taxon>
        <taxon>Anthemidinae</taxon>
        <taxon>Tanacetum</taxon>
    </lineage>
</organism>
<dbReference type="AlphaFoldDB" id="A0A6L2MA31"/>
<dbReference type="GO" id="GO:0006310">
    <property type="term" value="P:DNA recombination"/>
    <property type="evidence" value="ECO:0007669"/>
    <property type="project" value="UniProtKB-KW"/>
</dbReference>
<comment type="catalytic activity">
    <reaction evidence="1">
        <text>ATP + H2O = ADP + phosphate + H(+)</text>
        <dbReference type="Rhea" id="RHEA:13065"/>
        <dbReference type="ChEBI" id="CHEBI:15377"/>
        <dbReference type="ChEBI" id="CHEBI:15378"/>
        <dbReference type="ChEBI" id="CHEBI:30616"/>
        <dbReference type="ChEBI" id="CHEBI:43474"/>
        <dbReference type="ChEBI" id="CHEBI:456216"/>
        <dbReference type="EC" id="5.6.2.3"/>
    </reaction>
</comment>
<keyword evidence="1" id="KW-0378">Hydrolase</keyword>
<dbReference type="InterPro" id="IPR027417">
    <property type="entry name" value="P-loop_NTPase"/>
</dbReference>
<comment type="cofactor">
    <cofactor evidence="1">
        <name>Mg(2+)</name>
        <dbReference type="ChEBI" id="CHEBI:18420"/>
    </cofactor>
</comment>
<proteinExistence type="inferred from homology"/>
<dbReference type="InterPro" id="IPR010285">
    <property type="entry name" value="DNA_helicase_pif1-like_DEAD"/>
</dbReference>
<keyword evidence="1" id="KW-0227">DNA damage</keyword>
<evidence type="ECO:0000256" key="1">
    <source>
        <dbReference type="RuleBase" id="RU363044"/>
    </source>
</evidence>
<dbReference type="SUPFAM" id="SSF52540">
    <property type="entry name" value="P-loop containing nucleoside triphosphate hydrolases"/>
    <property type="match status" value="1"/>
</dbReference>
<protein>
    <recommendedName>
        <fullName evidence="1">ATP-dependent DNA helicase</fullName>
        <ecNumber evidence="1">5.6.2.3</ecNumber>
    </recommendedName>
</protein>
<keyword evidence="1" id="KW-0547">Nucleotide-binding</keyword>
<keyword evidence="1 3" id="KW-0347">Helicase</keyword>
<dbReference type="EMBL" id="BKCJ010006125">
    <property type="protein sequence ID" value="GEU70500.1"/>
    <property type="molecule type" value="Genomic_DNA"/>
</dbReference>
<keyword evidence="1" id="KW-0234">DNA repair</keyword>
<sequence>MLNKSIFLTFNTNIGQDGKIHSYCDLRLANILAVGAGPPSHQCSMCNATMWYNERSEKGRKAVTQTFSLFYQEEGVPLRYKQLYFFDMKNEIRGARSFIELKMVNKINYATFKAACFAYGLLNDDKEWTHVIAEASFWAMASQLIGIASLLLPAGKTDHRRFVIPLELMENNTCALDKMLQDVLGYKNPAKRNCIFRGMTVLLGGDFRQILPAIPNAKRLEESKDEPTWIEIPEEFLIKSRTSPIEEIIAKTYLEFTLRQSDDDYLKERVILTPRNDDVDAINENIFKKLRGAPVTYNSADEICKASTDTTNQPDQCPVEFLKSLNFLGTPNNGHLEYKLKLASVQWHETHHY</sequence>
<dbReference type="GO" id="GO:0000723">
    <property type="term" value="P:telomere maintenance"/>
    <property type="evidence" value="ECO:0007669"/>
    <property type="project" value="InterPro"/>
</dbReference>
<evidence type="ECO:0000259" key="2">
    <source>
        <dbReference type="Pfam" id="PF05970"/>
    </source>
</evidence>
<reference evidence="3" key="1">
    <citation type="journal article" date="2019" name="Sci. Rep.">
        <title>Draft genome of Tanacetum cinerariifolium, the natural source of mosquito coil.</title>
        <authorList>
            <person name="Yamashiro T."/>
            <person name="Shiraishi A."/>
            <person name="Satake H."/>
            <person name="Nakayama K."/>
        </authorList>
    </citation>
    <scope>NUCLEOTIDE SEQUENCE</scope>
</reference>
<accession>A0A6L2MA31</accession>
<gene>
    <name evidence="3" type="ORF">Tci_042478</name>
</gene>
<comment type="caution">
    <text evidence="3">The sequence shown here is derived from an EMBL/GenBank/DDBJ whole genome shotgun (WGS) entry which is preliminary data.</text>
</comment>
<dbReference type="GO" id="GO:0005524">
    <property type="term" value="F:ATP binding"/>
    <property type="evidence" value="ECO:0007669"/>
    <property type="project" value="UniProtKB-KW"/>
</dbReference>
<keyword evidence="1" id="KW-0233">DNA recombination</keyword>
<dbReference type="GO" id="GO:0016787">
    <property type="term" value="F:hydrolase activity"/>
    <property type="evidence" value="ECO:0007669"/>
    <property type="project" value="UniProtKB-KW"/>
</dbReference>
<dbReference type="PANTHER" id="PTHR10492:SF93">
    <property type="entry name" value="ATP-DEPENDENT DNA HELICASE"/>
    <property type="match status" value="1"/>
</dbReference>
<dbReference type="Pfam" id="PF05970">
    <property type="entry name" value="PIF1"/>
    <property type="match status" value="1"/>
</dbReference>
<comment type="similarity">
    <text evidence="1">Belongs to the helicase family.</text>
</comment>
<dbReference type="PANTHER" id="PTHR10492">
    <property type="match status" value="1"/>
</dbReference>
<feature type="domain" description="DNA helicase Pif1-like DEAD-box helicase" evidence="2">
    <location>
        <begin position="175"/>
        <end position="221"/>
    </location>
</feature>
<keyword evidence="1" id="KW-0067">ATP-binding</keyword>
<name>A0A6L2MA31_TANCI</name>
<dbReference type="GO" id="GO:0006281">
    <property type="term" value="P:DNA repair"/>
    <property type="evidence" value="ECO:0007669"/>
    <property type="project" value="UniProtKB-KW"/>
</dbReference>
<dbReference type="EC" id="5.6.2.3" evidence="1"/>